<feature type="region of interest" description="Disordered" evidence="1">
    <location>
        <begin position="690"/>
        <end position="886"/>
    </location>
</feature>
<feature type="compositionally biased region" description="Low complexity" evidence="1">
    <location>
        <begin position="1113"/>
        <end position="1129"/>
    </location>
</feature>
<feature type="compositionally biased region" description="Polar residues" evidence="1">
    <location>
        <begin position="843"/>
        <end position="861"/>
    </location>
</feature>
<feature type="compositionally biased region" description="Basic and acidic residues" evidence="1">
    <location>
        <begin position="484"/>
        <end position="495"/>
    </location>
</feature>
<protein>
    <submittedName>
        <fullName evidence="2">Uncharacterized protein</fullName>
    </submittedName>
</protein>
<dbReference type="OrthoDB" id="2526154at2759"/>
<feature type="compositionally biased region" description="Basic and acidic residues" evidence="1">
    <location>
        <begin position="384"/>
        <end position="397"/>
    </location>
</feature>
<feature type="region of interest" description="Disordered" evidence="1">
    <location>
        <begin position="917"/>
        <end position="1268"/>
    </location>
</feature>
<feature type="compositionally biased region" description="Basic residues" evidence="1">
    <location>
        <begin position="362"/>
        <end position="374"/>
    </location>
</feature>
<feature type="compositionally biased region" description="Pro residues" evidence="1">
    <location>
        <begin position="1085"/>
        <end position="1095"/>
    </location>
</feature>
<feature type="region of interest" description="Disordered" evidence="1">
    <location>
        <begin position="1"/>
        <end position="40"/>
    </location>
</feature>
<feature type="compositionally biased region" description="Pro residues" evidence="1">
    <location>
        <begin position="716"/>
        <end position="731"/>
    </location>
</feature>
<feature type="region of interest" description="Disordered" evidence="1">
    <location>
        <begin position="420"/>
        <end position="651"/>
    </location>
</feature>
<feature type="compositionally biased region" description="Basic and acidic residues" evidence="1">
    <location>
        <begin position="602"/>
        <end position="625"/>
    </location>
</feature>
<feature type="compositionally biased region" description="Acidic residues" evidence="1">
    <location>
        <begin position="517"/>
        <end position="532"/>
    </location>
</feature>
<feature type="compositionally biased region" description="Polar residues" evidence="1">
    <location>
        <begin position="1156"/>
        <end position="1166"/>
    </location>
</feature>
<organism evidence="2 3">
    <name type="scientific">Cyclocybe aegerita</name>
    <name type="common">Black poplar mushroom</name>
    <name type="synonym">Agrocybe aegerita</name>
    <dbReference type="NCBI Taxonomy" id="1973307"/>
    <lineage>
        <taxon>Eukaryota</taxon>
        <taxon>Fungi</taxon>
        <taxon>Dikarya</taxon>
        <taxon>Basidiomycota</taxon>
        <taxon>Agaricomycotina</taxon>
        <taxon>Agaricomycetes</taxon>
        <taxon>Agaricomycetidae</taxon>
        <taxon>Agaricales</taxon>
        <taxon>Agaricineae</taxon>
        <taxon>Bolbitiaceae</taxon>
        <taxon>Cyclocybe</taxon>
    </lineage>
</organism>
<feature type="compositionally biased region" description="Polar residues" evidence="1">
    <location>
        <begin position="82"/>
        <end position="92"/>
    </location>
</feature>
<dbReference type="EMBL" id="CACVBS010000046">
    <property type="protein sequence ID" value="CAA7264742.1"/>
    <property type="molecule type" value="Genomic_DNA"/>
</dbReference>
<evidence type="ECO:0000256" key="1">
    <source>
        <dbReference type="SAM" id="MobiDB-lite"/>
    </source>
</evidence>
<feature type="region of interest" description="Disordered" evidence="1">
    <location>
        <begin position="219"/>
        <end position="320"/>
    </location>
</feature>
<feature type="compositionally biased region" description="Polar residues" evidence="1">
    <location>
        <begin position="980"/>
        <end position="996"/>
    </location>
</feature>
<evidence type="ECO:0000313" key="3">
    <source>
        <dbReference type="Proteomes" id="UP000467700"/>
    </source>
</evidence>
<feature type="compositionally biased region" description="Low complexity" evidence="1">
    <location>
        <begin position="693"/>
        <end position="708"/>
    </location>
</feature>
<dbReference type="Proteomes" id="UP000467700">
    <property type="component" value="Unassembled WGS sequence"/>
</dbReference>
<feature type="region of interest" description="Disordered" evidence="1">
    <location>
        <begin position="358"/>
        <end position="404"/>
    </location>
</feature>
<reference evidence="2 3" key="1">
    <citation type="submission" date="2020-01" db="EMBL/GenBank/DDBJ databases">
        <authorList>
            <person name="Gupta K D."/>
        </authorList>
    </citation>
    <scope>NUCLEOTIDE SEQUENCE [LARGE SCALE GENOMIC DNA]</scope>
</reference>
<feature type="compositionally biased region" description="Low complexity" evidence="1">
    <location>
        <begin position="1221"/>
        <end position="1234"/>
    </location>
</feature>
<feature type="compositionally biased region" description="Pro residues" evidence="1">
    <location>
        <begin position="29"/>
        <end position="38"/>
    </location>
</feature>
<comment type="caution">
    <text evidence="2">The sequence shown here is derived from an EMBL/GenBank/DDBJ whole genome shotgun (WGS) entry which is preliminary data.</text>
</comment>
<gene>
    <name evidence="2" type="ORF">AAE3_LOCUS6980</name>
</gene>
<dbReference type="AlphaFoldDB" id="A0A8S0X237"/>
<accession>A0A8S0X237</accession>
<feature type="compositionally biased region" description="Polar residues" evidence="1">
    <location>
        <begin position="1"/>
        <end position="27"/>
    </location>
</feature>
<feature type="compositionally biased region" description="Low complexity" evidence="1">
    <location>
        <begin position="1074"/>
        <end position="1084"/>
    </location>
</feature>
<feature type="compositionally biased region" description="Polar residues" evidence="1">
    <location>
        <begin position="284"/>
        <end position="316"/>
    </location>
</feature>
<feature type="compositionally biased region" description="Pro residues" evidence="1">
    <location>
        <begin position="264"/>
        <end position="278"/>
    </location>
</feature>
<feature type="region of interest" description="Disordered" evidence="1">
    <location>
        <begin position="73"/>
        <end position="92"/>
    </location>
</feature>
<feature type="compositionally biased region" description="Polar residues" evidence="1">
    <location>
        <begin position="1193"/>
        <end position="1210"/>
    </location>
</feature>
<keyword evidence="3" id="KW-1185">Reference proteome</keyword>
<feature type="compositionally biased region" description="Acidic residues" evidence="1">
    <location>
        <begin position="630"/>
        <end position="646"/>
    </location>
</feature>
<feature type="compositionally biased region" description="Low complexity" evidence="1">
    <location>
        <begin position="937"/>
        <end position="946"/>
    </location>
</feature>
<feature type="compositionally biased region" description="Pro residues" evidence="1">
    <location>
        <begin position="1006"/>
        <end position="1015"/>
    </location>
</feature>
<proteinExistence type="predicted"/>
<sequence length="1268" mass="137120">MSISGNENGNGTPRSSHLSPISATLSPTWRPPKSPLPPHRLAKLANALGVSTPVPASHNSSSFLSRSFSETASSIDHLRRSPTPSTAASSMGFSSYAPTTSKFLLHVIPPMHLPHDSNNLDDMTSPPPPNAPGYHTQFRRGTLVPVHSTLQGQLGAIAKEYALPSSTGLILYLVRNTATSPSPQSSEGLDEPGPRLSEEIWKHLWTRVLRTEQRDDLLLPSLSPNPHTPRTPQLLGLGPASRSTPFLPQEIPNSPLRPLITSPVPEPVPPVPHAPQPTYPIATAPSTPSSNSDIRSNNKSAPPSSVSQSEPGTPDTSVEDAGVRANSLDLPGLNSPSLIPILAKVEFDIDRRKAGWYEPWIRSRKANHAKRTGNSRKNSNTSRQDGEEGDGSRERAPPIELIMGRKKKLDPFGLGIASDELKAEQGEKNTGYARLSDSPQDLEDSDSDSEHGDLVEDATAKVSSFTGGKDPLDDVFGTDADTWADIRAENGDKRRNSNPNIVDLPLTGEELSRLPDDFEDDDSVSTKEEEEVREMLDKMGKPQLAVSIPSPERNKKVPPPLVLKPHDAGTTVVSTQPSPSPAGESAGLAYLRDSPDEDDPNRDDIRDELGEYSRVRSPAESEKRGGAVFDDLDLGLDSTEDFDDNDPNDHRRSQYLLRAQLDEIERTMAQLSPRMLKTDLEEEQSFSFHLANLSTSSSPTKLTLSPGSARRDFFPPLSPPRLPQHPDPPETPTEATGHSWPAVPFSQIKEKVNADAPPSPPRLAVNGITTSAPKSYKPTYRPSTGPSETEKRKKELEDETTLYPPVAPARRNDDPPSESPVIPLSPDPFGRYPSTPEPYDPRSSGTSWDTMTIGRGSTQTLEIIAEGDAKTRGRVRSGTTTSRFSADSLNGEEVNALAAKSSNRSTLMSVKSIRKLWRKSNNKSISSTISIPPPTPTTTSSGRTSPVAPPQRPERPSQEQLDLPDMPDIPPPSNFGRLSPQPSGGTPQVPRGSQDQLHPGRRPSQDYPPPPPPSRPSLDLAGPSAPQFQQLAVPSFPGRNASPTGGPIITPHMQASRSASNLDRLHFDQESPYPIRRSPPARQSPRPPSPPPLPAIPEQEKNVARKSILKWKSSSNINSNSNGAIASSSTEPQPRSSFERPGANGNSRGRRPSVINFGSTRSSVTSPELPPSPQIPTQFINAKNGAAGGLEQRPSQRSKLTASSTSTDLSYSPPPQGTLGTRSTSPPRSMTSSRDSQETRPSFDASQFEFVSPKAGTLTYPYNSLDQQ</sequence>
<evidence type="ECO:0000313" key="2">
    <source>
        <dbReference type="EMBL" id="CAA7264742.1"/>
    </source>
</evidence>
<name>A0A8S0X237_CYCAE</name>